<dbReference type="AlphaFoldDB" id="A0A5B8J240"/>
<keyword evidence="6" id="KW-1185">Reference proteome</keyword>
<evidence type="ECO:0000256" key="3">
    <source>
        <dbReference type="ARBA" id="ARBA00023163"/>
    </source>
</evidence>
<dbReference type="GO" id="GO:0003700">
    <property type="term" value="F:DNA-binding transcription factor activity"/>
    <property type="evidence" value="ECO:0007669"/>
    <property type="project" value="InterPro"/>
</dbReference>
<dbReference type="GO" id="GO:0043565">
    <property type="term" value="F:sequence-specific DNA binding"/>
    <property type="evidence" value="ECO:0007669"/>
    <property type="project" value="InterPro"/>
</dbReference>
<dbReference type="EMBL" id="CP042263">
    <property type="protein sequence ID" value="QDY70858.1"/>
    <property type="molecule type" value="Genomic_DNA"/>
</dbReference>
<geneLocation type="plasmid" evidence="5 6">
    <name>unnamed2</name>
</geneLocation>
<keyword evidence="5" id="KW-0614">Plasmid</keyword>
<name>A0A5B8J240_9RHOB</name>
<dbReference type="SUPFAM" id="SSF51182">
    <property type="entry name" value="RmlC-like cupins"/>
    <property type="match status" value="1"/>
</dbReference>
<gene>
    <name evidence="5" type="ORF">FPZ52_14220</name>
</gene>
<dbReference type="InterPro" id="IPR018062">
    <property type="entry name" value="HTH_AraC-typ_CS"/>
</dbReference>
<dbReference type="InterPro" id="IPR050204">
    <property type="entry name" value="AraC_XylS_family_regulators"/>
</dbReference>
<dbReference type="KEGG" id="lit:FPZ52_14220"/>
<protein>
    <submittedName>
        <fullName evidence="5">Helix-turn-helix domain-containing protein</fullName>
    </submittedName>
</protein>
<reference evidence="5 6" key="1">
    <citation type="submission" date="2019-07" db="EMBL/GenBank/DDBJ databases">
        <title>Litoreibacter alkalisoli sp. nov., isolated from saline-alkaline soil.</title>
        <authorList>
            <person name="Wang S."/>
            <person name="Xu L."/>
            <person name="Xing Y.-T."/>
            <person name="Sun J.-Q."/>
        </authorList>
    </citation>
    <scope>NUCLEOTIDE SEQUENCE [LARGE SCALE GENOMIC DNA]</scope>
    <source>
        <strain evidence="5 6">LN3S51</strain>
        <plasmid evidence="5 6">unnamed2</plasmid>
    </source>
</reference>
<evidence type="ECO:0000259" key="4">
    <source>
        <dbReference type="PROSITE" id="PS01124"/>
    </source>
</evidence>
<evidence type="ECO:0000256" key="2">
    <source>
        <dbReference type="ARBA" id="ARBA00023125"/>
    </source>
</evidence>
<keyword evidence="2" id="KW-0238">DNA-binding</keyword>
<sequence length="308" mass="34536">MRQTNTIPSRAGHTGTGHDRSFYARTKAFGRFGMRLFTPQVMDSSHWHGHVEVNLLTGARMVYQVDEDRIDIPEGRIVVFWAGVPHRLTKVIPEGDAAPRLCNIYLPLDAFLFMQHIAPLQVDLLGGGLLMLPGELSDIAVIERWYRDYRSGDFERVEILKAELNTLFRRAQIGASDYLRLPMSKLHGAREIGPANIRHVVAMVRFILEHLDEPMTNADVASVTGLHQNYALSLFSGMMRMPMKRFIIRMRLLRARALLVENASPVAVVAAESGFLSLSQFYAHFKAAYGATPNEIRASYLGGSPSDT</sequence>
<dbReference type="OrthoDB" id="345413at2"/>
<dbReference type="SUPFAM" id="SSF46689">
    <property type="entry name" value="Homeodomain-like"/>
    <property type="match status" value="1"/>
</dbReference>
<dbReference type="Gene3D" id="1.10.10.60">
    <property type="entry name" value="Homeodomain-like"/>
    <property type="match status" value="1"/>
</dbReference>
<keyword evidence="1" id="KW-0805">Transcription regulation</keyword>
<evidence type="ECO:0000313" key="5">
    <source>
        <dbReference type="EMBL" id="QDY70858.1"/>
    </source>
</evidence>
<dbReference type="PROSITE" id="PS00041">
    <property type="entry name" value="HTH_ARAC_FAMILY_1"/>
    <property type="match status" value="1"/>
</dbReference>
<dbReference type="PANTHER" id="PTHR46796">
    <property type="entry name" value="HTH-TYPE TRANSCRIPTIONAL ACTIVATOR RHAS-RELATED"/>
    <property type="match status" value="1"/>
</dbReference>
<keyword evidence="3" id="KW-0804">Transcription</keyword>
<dbReference type="RefSeq" id="WP_146366274.1">
    <property type="nucleotide sequence ID" value="NZ_CP042263.1"/>
</dbReference>
<dbReference type="InterPro" id="IPR011051">
    <property type="entry name" value="RmlC_Cupin_sf"/>
</dbReference>
<evidence type="ECO:0000256" key="1">
    <source>
        <dbReference type="ARBA" id="ARBA00023015"/>
    </source>
</evidence>
<feature type="domain" description="HTH araC/xylS-type" evidence="4">
    <location>
        <begin position="201"/>
        <end position="299"/>
    </location>
</feature>
<accession>A0A5B8J240</accession>
<dbReference type="InterPro" id="IPR009057">
    <property type="entry name" value="Homeodomain-like_sf"/>
</dbReference>
<dbReference type="Pfam" id="PF12833">
    <property type="entry name" value="HTH_18"/>
    <property type="match status" value="1"/>
</dbReference>
<dbReference type="Proteomes" id="UP000318483">
    <property type="component" value="Plasmid unnamed2"/>
</dbReference>
<organism evidence="5 6">
    <name type="scientific">Qingshengfaniella alkalisoli</name>
    <dbReference type="NCBI Taxonomy" id="2599296"/>
    <lineage>
        <taxon>Bacteria</taxon>
        <taxon>Pseudomonadati</taxon>
        <taxon>Pseudomonadota</taxon>
        <taxon>Alphaproteobacteria</taxon>
        <taxon>Rhodobacterales</taxon>
        <taxon>Paracoccaceae</taxon>
        <taxon>Qingshengfaniella</taxon>
    </lineage>
</organism>
<dbReference type="InterPro" id="IPR018060">
    <property type="entry name" value="HTH_AraC"/>
</dbReference>
<dbReference type="SMART" id="SM00342">
    <property type="entry name" value="HTH_ARAC"/>
    <property type="match status" value="1"/>
</dbReference>
<dbReference type="PROSITE" id="PS01124">
    <property type="entry name" value="HTH_ARAC_FAMILY_2"/>
    <property type="match status" value="1"/>
</dbReference>
<evidence type="ECO:0000313" key="6">
    <source>
        <dbReference type="Proteomes" id="UP000318483"/>
    </source>
</evidence>
<proteinExistence type="predicted"/>